<evidence type="ECO:0000256" key="1">
    <source>
        <dbReference type="ARBA" id="ARBA00004141"/>
    </source>
</evidence>
<feature type="transmembrane region" description="Helical" evidence="8">
    <location>
        <begin position="155"/>
        <end position="180"/>
    </location>
</feature>
<keyword evidence="4 8" id="KW-0812">Transmembrane</keyword>
<feature type="transmembrane region" description="Helical" evidence="8">
    <location>
        <begin position="278"/>
        <end position="299"/>
    </location>
</feature>
<feature type="transmembrane region" description="Helical" evidence="8">
    <location>
        <begin position="441"/>
        <end position="460"/>
    </location>
</feature>
<evidence type="ECO:0000256" key="2">
    <source>
        <dbReference type="ARBA" id="ARBA00010992"/>
    </source>
</evidence>
<feature type="transmembrane region" description="Helical" evidence="8">
    <location>
        <begin position="123"/>
        <end position="143"/>
    </location>
</feature>
<evidence type="ECO:0000259" key="9">
    <source>
        <dbReference type="PROSITE" id="PS50850"/>
    </source>
</evidence>
<comment type="caution">
    <text evidence="10">The sequence shown here is derived from an EMBL/GenBank/DDBJ whole genome shotgun (WGS) entry which is preliminary data.</text>
</comment>
<keyword evidence="5 8" id="KW-1133">Transmembrane helix</keyword>
<dbReference type="InterPro" id="IPR005828">
    <property type="entry name" value="MFS_sugar_transport-like"/>
</dbReference>
<dbReference type="PANTHER" id="PTHR48022:SF45">
    <property type="entry name" value="MAJOR FACILITATOR SUPERFAMILY (MFS) PROFILE DOMAIN-CONTAINING PROTEIN-RELATED"/>
    <property type="match status" value="1"/>
</dbReference>
<evidence type="ECO:0000256" key="7">
    <source>
        <dbReference type="RuleBase" id="RU003346"/>
    </source>
</evidence>
<accession>A0ABR0EDP3</accession>
<keyword evidence="11" id="KW-1185">Reference proteome</keyword>
<feature type="domain" description="Major facilitator superfamily (MFS) profile" evidence="9">
    <location>
        <begin position="17"/>
        <end position="464"/>
    </location>
</feature>
<dbReference type="Pfam" id="PF00083">
    <property type="entry name" value="Sugar_tr"/>
    <property type="match status" value="1"/>
</dbReference>
<sequence length="515" mass="56084">MQRLWGSRGSRITWSALVLIVGPAYTCFGYNQGVAGNVLTLQSFVSVFPQIDTVNMTGAKEQHNSTIQGLVIALFVLGAGIGALTCMKVGDWLGRRMTIFCATAIAIIGAILMATSFSLAQLIVARLVLGFGSGGYSATIPVWQSEISGAQHRGAFVNWEGIFLGLGIVLAELLDFAFFFVKDSTVSWRFPFAIQILLLVVVMVFIFTLPESPRWLIKKGQYEAASHVLATLKDLPEGHEAVQDDIAKIKQSLESTSTSSGKVCNLVRMGEQRTFNRAMIAILGQLFQQMCGTSITVAYATSIFEERLGFGAVKSRGLAISLSSLFIFGGAATVLTVDCSGRRPLMLLSSIVMTICMAALAGTTSIPTNKSAIYAATFFLFLYVPFFALGFLSNTNLYATEVAPLEYRAAIAGVSTATSWLSNFVVNLITPIGFDNIGYRYWIIYAVINAAIVPTIYFTFPETATLSLEEMDEVFRRSKSMLDPPKIARSMIEKWSRANFEDTVADRLEHGTAKA</sequence>
<comment type="similarity">
    <text evidence="2 7">Belongs to the major facilitator superfamily. Sugar transporter (TC 2.A.1.1) family.</text>
</comment>
<dbReference type="InterPro" id="IPR050360">
    <property type="entry name" value="MFS_Sugar_Transporters"/>
</dbReference>
<dbReference type="InterPro" id="IPR036259">
    <property type="entry name" value="MFS_trans_sf"/>
</dbReference>
<dbReference type="InterPro" id="IPR003663">
    <property type="entry name" value="Sugar/inositol_transpt"/>
</dbReference>
<dbReference type="SUPFAM" id="SSF103473">
    <property type="entry name" value="MFS general substrate transporter"/>
    <property type="match status" value="1"/>
</dbReference>
<dbReference type="Proteomes" id="UP001305779">
    <property type="component" value="Unassembled WGS sequence"/>
</dbReference>
<feature type="transmembrane region" description="Helical" evidence="8">
    <location>
        <begin position="99"/>
        <end position="117"/>
    </location>
</feature>
<dbReference type="Gene3D" id="1.20.1250.20">
    <property type="entry name" value="MFS general substrate transporter like domains"/>
    <property type="match status" value="1"/>
</dbReference>
<comment type="subcellular location">
    <subcellularLocation>
        <location evidence="1">Membrane</location>
        <topology evidence="1">Multi-pass membrane protein</topology>
    </subcellularLocation>
</comment>
<proteinExistence type="inferred from homology"/>
<protein>
    <recommendedName>
        <fullName evidence="9">Major facilitator superfamily (MFS) profile domain-containing protein</fullName>
    </recommendedName>
</protein>
<evidence type="ECO:0000256" key="5">
    <source>
        <dbReference type="ARBA" id="ARBA00022989"/>
    </source>
</evidence>
<dbReference type="NCBIfam" id="TIGR00879">
    <property type="entry name" value="SP"/>
    <property type="match status" value="1"/>
</dbReference>
<evidence type="ECO:0000256" key="4">
    <source>
        <dbReference type="ARBA" id="ARBA00022692"/>
    </source>
</evidence>
<dbReference type="EMBL" id="JAXOVC010000007">
    <property type="protein sequence ID" value="KAK4499610.1"/>
    <property type="molecule type" value="Genomic_DNA"/>
</dbReference>
<dbReference type="PANTHER" id="PTHR48022">
    <property type="entry name" value="PLASTIDIC GLUCOSE TRANSPORTER 4"/>
    <property type="match status" value="1"/>
</dbReference>
<feature type="transmembrane region" description="Helical" evidence="8">
    <location>
        <begin position="405"/>
        <end position="429"/>
    </location>
</feature>
<keyword evidence="3 7" id="KW-0813">Transport</keyword>
<feature type="transmembrane region" description="Helical" evidence="8">
    <location>
        <begin position="345"/>
        <end position="366"/>
    </location>
</feature>
<evidence type="ECO:0000256" key="8">
    <source>
        <dbReference type="SAM" id="Phobius"/>
    </source>
</evidence>
<feature type="transmembrane region" description="Helical" evidence="8">
    <location>
        <begin position="192"/>
        <end position="209"/>
    </location>
</feature>
<reference evidence="10 11" key="1">
    <citation type="journal article" date="2023" name="G3 (Bethesda)">
        <title>A chromosome-level genome assembly of Zasmidium syzygii isolated from banana leaves.</title>
        <authorList>
            <person name="van Westerhoven A.C."/>
            <person name="Mehrabi R."/>
            <person name="Talebi R."/>
            <person name="Steentjes M.B.F."/>
            <person name="Corcolon B."/>
            <person name="Chong P.A."/>
            <person name="Kema G.H.J."/>
            <person name="Seidl M.F."/>
        </authorList>
    </citation>
    <scope>NUCLEOTIDE SEQUENCE [LARGE SCALE GENOMIC DNA]</scope>
    <source>
        <strain evidence="10 11">P124</strain>
    </source>
</reference>
<feature type="transmembrane region" description="Helical" evidence="8">
    <location>
        <begin position="12"/>
        <end position="31"/>
    </location>
</feature>
<evidence type="ECO:0000256" key="6">
    <source>
        <dbReference type="ARBA" id="ARBA00023136"/>
    </source>
</evidence>
<dbReference type="InterPro" id="IPR020846">
    <property type="entry name" value="MFS_dom"/>
</dbReference>
<feature type="transmembrane region" description="Helical" evidence="8">
    <location>
        <begin position="66"/>
        <end position="87"/>
    </location>
</feature>
<dbReference type="PROSITE" id="PS50850">
    <property type="entry name" value="MFS"/>
    <property type="match status" value="1"/>
</dbReference>
<keyword evidence="6 8" id="KW-0472">Membrane</keyword>
<dbReference type="PRINTS" id="PR00171">
    <property type="entry name" value="SUGRTRNSPORT"/>
</dbReference>
<gene>
    <name evidence="10" type="ORF">PRZ48_010128</name>
</gene>
<organism evidence="10 11">
    <name type="scientific">Zasmidium cellare</name>
    <name type="common">Wine cellar mold</name>
    <name type="synonym">Racodium cellare</name>
    <dbReference type="NCBI Taxonomy" id="395010"/>
    <lineage>
        <taxon>Eukaryota</taxon>
        <taxon>Fungi</taxon>
        <taxon>Dikarya</taxon>
        <taxon>Ascomycota</taxon>
        <taxon>Pezizomycotina</taxon>
        <taxon>Dothideomycetes</taxon>
        <taxon>Dothideomycetidae</taxon>
        <taxon>Mycosphaerellales</taxon>
        <taxon>Mycosphaerellaceae</taxon>
        <taxon>Zasmidium</taxon>
    </lineage>
</organism>
<evidence type="ECO:0000313" key="10">
    <source>
        <dbReference type="EMBL" id="KAK4499610.1"/>
    </source>
</evidence>
<feature type="transmembrane region" description="Helical" evidence="8">
    <location>
        <begin position="372"/>
        <end position="393"/>
    </location>
</feature>
<evidence type="ECO:0000256" key="3">
    <source>
        <dbReference type="ARBA" id="ARBA00022448"/>
    </source>
</evidence>
<evidence type="ECO:0000313" key="11">
    <source>
        <dbReference type="Proteomes" id="UP001305779"/>
    </source>
</evidence>
<name>A0ABR0EDP3_ZASCE</name>
<feature type="transmembrane region" description="Helical" evidence="8">
    <location>
        <begin position="319"/>
        <end position="338"/>
    </location>
</feature>